<comment type="caution">
    <text evidence="15">The sequence shown here is derived from an EMBL/GenBank/DDBJ whole genome shotgun (WGS) entry which is preliminary data.</text>
</comment>
<feature type="compositionally biased region" description="Low complexity" evidence="12">
    <location>
        <begin position="67"/>
        <end position="77"/>
    </location>
</feature>
<evidence type="ECO:0000256" key="6">
    <source>
        <dbReference type="ARBA" id="ARBA00022840"/>
    </source>
</evidence>
<evidence type="ECO:0000313" key="15">
    <source>
        <dbReference type="EMBL" id="KAF9479743.1"/>
    </source>
</evidence>
<evidence type="ECO:0000256" key="8">
    <source>
        <dbReference type="ARBA" id="ARBA00023235"/>
    </source>
</evidence>
<evidence type="ECO:0000259" key="13">
    <source>
        <dbReference type="PROSITE" id="PS51192"/>
    </source>
</evidence>
<dbReference type="FunFam" id="3.40.50.300:FF:000340">
    <property type="entry name" value="Bloom syndrome, RecQ helicase"/>
    <property type="match status" value="1"/>
</dbReference>
<dbReference type="PROSITE" id="PS51194">
    <property type="entry name" value="HELICASE_CTER"/>
    <property type="match status" value="1"/>
</dbReference>
<dbReference type="Gene3D" id="3.40.50.300">
    <property type="entry name" value="P-loop containing nucleotide triphosphate hydrolases"/>
    <property type="match status" value="2"/>
</dbReference>
<protein>
    <recommendedName>
        <fullName evidence="11">DNA 3'-5' helicase</fullName>
        <ecNumber evidence="11">5.6.2.4</ecNumber>
    </recommendedName>
</protein>
<evidence type="ECO:0000313" key="16">
    <source>
        <dbReference type="Proteomes" id="UP000807469"/>
    </source>
</evidence>
<dbReference type="EC" id="5.6.2.4" evidence="11"/>
<comment type="similarity">
    <text evidence="2">Belongs to the helicase family. RecQ subfamily.</text>
</comment>
<dbReference type="Proteomes" id="UP000807469">
    <property type="component" value="Unassembled WGS sequence"/>
</dbReference>
<evidence type="ECO:0000256" key="12">
    <source>
        <dbReference type="SAM" id="MobiDB-lite"/>
    </source>
</evidence>
<evidence type="ECO:0000256" key="3">
    <source>
        <dbReference type="ARBA" id="ARBA00022741"/>
    </source>
</evidence>
<dbReference type="SMART" id="SM00487">
    <property type="entry name" value="DEXDc"/>
    <property type="match status" value="1"/>
</dbReference>
<name>A0A9P5Z2Y6_9AGAR</name>
<evidence type="ECO:0000256" key="1">
    <source>
        <dbReference type="ARBA" id="ARBA00004123"/>
    </source>
</evidence>
<feature type="domain" description="Helicase ATP-binding" evidence="13">
    <location>
        <begin position="329"/>
        <end position="504"/>
    </location>
</feature>
<dbReference type="NCBIfam" id="TIGR00614">
    <property type="entry name" value="recQ_fam"/>
    <property type="match status" value="1"/>
</dbReference>
<dbReference type="GO" id="GO:0016787">
    <property type="term" value="F:hydrolase activity"/>
    <property type="evidence" value="ECO:0007669"/>
    <property type="project" value="UniProtKB-KW"/>
</dbReference>
<evidence type="ECO:0000256" key="2">
    <source>
        <dbReference type="ARBA" id="ARBA00005446"/>
    </source>
</evidence>
<dbReference type="SUPFAM" id="SSF52540">
    <property type="entry name" value="P-loop containing nucleoside triphosphate hydrolases"/>
    <property type="match status" value="1"/>
</dbReference>
<feature type="region of interest" description="Disordered" evidence="12">
    <location>
        <begin position="67"/>
        <end position="101"/>
    </location>
</feature>
<dbReference type="InterPro" id="IPR036390">
    <property type="entry name" value="WH_DNA-bd_sf"/>
</dbReference>
<dbReference type="GO" id="GO:0003677">
    <property type="term" value="F:DNA binding"/>
    <property type="evidence" value="ECO:0007669"/>
    <property type="project" value="UniProtKB-KW"/>
</dbReference>
<dbReference type="EMBL" id="MU155207">
    <property type="protein sequence ID" value="KAF9479743.1"/>
    <property type="molecule type" value="Genomic_DNA"/>
</dbReference>
<dbReference type="InterPro" id="IPR011545">
    <property type="entry name" value="DEAD/DEAH_box_helicase_dom"/>
</dbReference>
<evidence type="ECO:0000256" key="7">
    <source>
        <dbReference type="ARBA" id="ARBA00023125"/>
    </source>
</evidence>
<evidence type="ECO:0000256" key="10">
    <source>
        <dbReference type="ARBA" id="ARBA00034617"/>
    </source>
</evidence>
<dbReference type="InterPro" id="IPR027417">
    <property type="entry name" value="P-loop_NTPase"/>
</dbReference>
<dbReference type="GO" id="GO:0005634">
    <property type="term" value="C:nucleus"/>
    <property type="evidence" value="ECO:0007669"/>
    <property type="project" value="UniProtKB-SubCell"/>
</dbReference>
<dbReference type="Pfam" id="PF09382">
    <property type="entry name" value="RQC"/>
    <property type="match status" value="1"/>
</dbReference>
<evidence type="ECO:0000256" key="5">
    <source>
        <dbReference type="ARBA" id="ARBA00022806"/>
    </source>
</evidence>
<evidence type="ECO:0000256" key="9">
    <source>
        <dbReference type="ARBA" id="ARBA00023242"/>
    </source>
</evidence>
<comment type="catalytic activity">
    <reaction evidence="10">
        <text>Couples ATP hydrolysis with the unwinding of duplex DNA by translocating in the 3'-5' direction.</text>
        <dbReference type="EC" id="5.6.2.4"/>
    </reaction>
</comment>
<dbReference type="Pfam" id="PF00271">
    <property type="entry name" value="Helicase_C"/>
    <property type="match status" value="1"/>
</dbReference>
<organism evidence="15 16">
    <name type="scientific">Pholiota conissans</name>
    <dbReference type="NCBI Taxonomy" id="109636"/>
    <lineage>
        <taxon>Eukaryota</taxon>
        <taxon>Fungi</taxon>
        <taxon>Dikarya</taxon>
        <taxon>Basidiomycota</taxon>
        <taxon>Agaricomycotina</taxon>
        <taxon>Agaricomycetes</taxon>
        <taxon>Agaricomycetidae</taxon>
        <taxon>Agaricales</taxon>
        <taxon>Agaricineae</taxon>
        <taxon>Strophariaceae</taxon>
        <taxon>Pholiota</taxon>
    </lineage>
</organism>
<proteinExistence type="inferred from homology"/>
<keyword evidence="3" id="KW-0547">Nucleotide-binding</keyword>
<keyword evidence="16" id="KW-1185">Reference proteome</keyword>
<dbReference type="OrthoDB" id="10261556at2759"/>
<dbReference type="GO" id="GO:0009378">
    <property type="term" value="F:four-way junction helicase activity"/>
    <property type="evidence" value="ECO:0007669"/>
    <property type="project" value="TreeGrafter"/>
</dbReference>
<dbReference type="SUPFAM" id="SSF46785">
    <property type="entry name" value="Winged helix' DNA-binding domain"/>
    <property type="match status" value="1"/>
</dbReference>
<dbReference type="InterPro" id="IPR014001">
    <property type="entry name" value="Helicase_ATP-bd"/>
</dbReference>
<dbReference type="PROSITE" id="PS00690">
    <property type="entry name" value="DEAH_ATP_HELICASE"/>
    <property type="match status" value="1"/>
</dbReference>
<keyword evidence="7" id="KW-0238">DNA-binding</keyword>
<dbReference type="GO" id="GO:0005737">
    <property type="term" value="C:cytoplasm"/>
    <property type="evidence" value="ECO:0007669"/>
    <property type="project" value="TreeGrafter"/>
</dbReference>
<dbReference type="PROSITE" id="PS51192">
    <property type="entry name" value="HELICASE_ATP_BIND_1"/>
    <property type="match status" value="1"/>
</dbReference>
<dbReference type="GO" id="GO:0005524">
    <property type="term" value="F:ATP binding"/>
    <property type="evidence" value="ECO:0007669"/>
    <property type="project" value="UniProtKB-KW"/>
</dbReference>
<comment type="subcellular location">
    <subcellularLocation>
        <location evidence="1">Nucleus</location>
    </subcellularLocation>
</comment>
<dbReference type="AlphaFoldDB" id="A0A9P5Z2Y6"/>
<dbReference type="CDD" id="cd17920">
    <property type="entry name" value="DEXHc_RecQ"/>
    <property type="match status" value="1"/>
</dbReference>
<dbReference type="InterPro" id="IPR002464">
    <property type="entry name" value="DNA/RNA_helicase_DEAH_CS"/>
</dbReference>
<dbReference type="GO" id="GO:0005694">
    <property type="term" value="C:chromosome"/>
    <property type="evidence" value="ECO:0007669"/>
    <property type="project" value="TreeGrafter"/>
</dbReference>
<dbReference type="CDD" id="cd18794">
    <property type="entry name" value="SF2_C_RecQ"/>
    <property type="match status" value="1"/>
</dbReference>
<dbReference type="Pfam" id="PF00270">
    <property type="entry name" value="DEAD"/>
    <property type="match status" value="1"/>
</dbReference>
<accession>A0A9P5Z2Y6</accession>
<keyword evidence="9" id="KW-0539">Nucleus</keyword>
<feature type="domain" description="Helicase C-terminal" evidence="14">
    <location>
        <begin position="527"/>
        <end position="676"/>
    </location>
</feature>
<keyword evidence="5 15" id="KW-0347">Helicase</keyword>
<dbReference type="GO" id="GO:0006260">
    <property type="term" value="P:DNA replication"/>
    <property type="evidence" value="ECO:0007669"/>
    <property type="project" value="InterPro"/>
</dbReference>
<dbReference type="InterPro" id="IPR032284">
    <property type="entry name" value="RecQ_Zn-bd"/>
</dbReference>
<evidence type="ECO:0000256" key="4">
    <source>
        <dbReference type="ARBA" id="ARBA00022801"/>
    </source>
</evidence>
<dbReference type="GO" id="GO:0043138">
    <property type="term" value="F:3'-5' DNA helicase activity"/>
    <property type="evidence" value="ECO:0007669"/>
    <property type="project" value="UniProtKB-EC"/>
</dbReference>
<dbReference type="Gene3D" id="1.10.10.10">
    <property type="entry name" value="Winged helix-like DNA-binding domain superfamily/Winged helix DNA-binding domain"/>
    <property type="match status" value="1"/>
</dbReference>
<keyword evidence="4" id="KW-0378">Hydrolase</keyword>
<keyword evidence="6" id="KW-0067">ATP-binding</keyword>
<reference evidence="15" key="1">
    <citation type="submission" date="2020-11" db="EMBL/GenBank/DDBJ databases">
        <authorList>
            <consortium name="DOE Joint Genome Institute"/>
            <person name="Ahrendt S."/>
            <person name="Riley R."/>
            <person name="Andreopoulos W."/>
            <person name="Labutti K."/>
            <person name="Pangilinan J."/>
            <person name="Ruiz-Duenas F.J."/>
            <person name="Barrasa J.M."/>
            <person name="Sanchez-Garcia M."/>
            <person name="Camarero S."/>
            <person name="Miyauchi S."/>
            <person name="Serrano A."/>
            <person name="Linde D."/>
            <person name="Babiker R."/>
            <person name="Drula E."/>
            <person name="Ayuso-Fernandez I."/>
            <person name="Pacheco R."/>
            <person name="Padilla G."/>
            <person name="Ferreira P."/>
            <person name="Barriuso J."/>
            <person name="Kellner H."/>
            <person name="Castanera R."/>
            <person name="Alfaro M."/>
            <person name="Ramirez L."/>
            <person name="Pisabarro A.G."/>
            <person name="Kuo A."/>
            <person name="Tritt A."/>
            <person name="Lipzen A."/>
            <person name="He G."/>
            <person name="Yan M."/>
            <person name="Ng V."/>
            <person name="Cullen D."/>
            <person name="Martin F."/>
            <person name="Rosso M.-N."/>
            <person name="Henrissat B."/>
            <person name="Hibbett D."/>
            <person name="Martinez A.T."/>
            <person name="Grigoriev I.V."/>
        </authorList>
    </citation>
    <scope>NUCLEOTIDE SEQUENCE</scope>
    <source>
        <strain evidence="15">CIRM-BRFM 674</strain>
    </source>
</reference>
<keyword evidence="8" id="KW-0413">Isomerase</keyword>
<dbReference type="SMART" id="SM00490">
    <property type="entry name" value="HELICc"/>
    <property type="match status" value="1"/>
</dbReference>
<evidence type="ECO:0000256" key="11">
    <source>
        <dbReference type="ARBA" id="ARBA00034808"/>
    </source>
</evidence>
<sequence>MSGALSAKPSGNVKTSKFKPAIVGVSKQDASRRPTLGAFSTPGFQVRKEISSESVALLNRRDVISISSDSASSPAPSGIKRDSSGFSISEDPSPPVKRLKKTANDQKENIFQTCSAVNINDSVQPVQRLDTNTSFSDLATMSVANLTKYQIYALEMSRYFSEECLAFHNGNKDKDIALIKEMEKLVTTRLEDIRKCIYHLGQRNSTYNTSPLIEMESHETNDIPLVHGADSIQTNERNSVLNRRDETASDDGYWEGLDDIPMNYEEPNTTKSADLCISSNKHPIERKSKISTKMKTDALTSTAFYPEILRQLHSVFKLSDFRHNQLEAITATLEGRDVFVLMPTGGGKSLCYQLPAVCATGKTAGVSIVISPLLSLMKDQVSGLIQKNVDALLSNAEAGGDDWTRLVVQKPKPKLWYITPEKLRDSAKANDILARLHKDRCLARFVIDEAHCISTWGQDFRDAYTSLGLLRQKYPDVPMMALTATANRRTVLDIISQLNLRPGHVSLTQSFNRTNLTYTVKLKHGNFFNDIVNFINDNYTGQSGIIYCQGRNQCEKVAEKLRGRGLPAAHFHAKLTNQEKDDVFDSWKTGQISIIVATIAFGMGIDKADVRFVIHHDMPKTLSGYYQETGRAGRDGKHANCLMFYSGNDVHKLRTQIESAEESSIESKKRQTDAVHEVYEFCKKISVCRRVQLLRHFDEDFSTESCNNGCDNCQDDRQTVSEDLTAYVRSSISLAKCLQTAHKEATMSQFRAVLVGSRAADIVKKGYDKFDEHGSCQHLPKDLIDLMLDELIYLGVVAKNHVKNSGGFFNEYLVVGDNADDYLNNDRTVTIVWRPTSGKASEKDPKQRKKAAVTEYTMSAPVRSRKGKKKAIEEDPIVSYDDMYDDDIDVTGFDNIPALNHCPPPIEYTNGRISTPPITTKAKRKTTIECLGADPAQILYHKMIALRDEIMLQHKLDDPNDILDDNVLQFLSATCPTDYNSFKHELIQAVDMEGIQANEYANTRWNKFGQQFLQLCIAHKTMSLETTDLVMPVPQAHTSTATFPSRYMYQPPVAESGPSASTGLKKFKPAVLARRP</sequence>
<dbReference type="InterPro" id="IPR004589">
    <property type="entry name" value="DNA_helicase_ATP-dep_RecQ"/>
</dbReference>
<evidence type="ECO:0000259" key="14">
    <source>
        <dbReference type="PROSITE" id="PS51194"/>
    </source>
</evidence>
<gene>
    <name evidence="15" type="ORF">BDN70DRAFT_878512</name>
</gene>
<dbReference type="GO" id="GO:0000724">
    <property type="term" value="P:double-strand break repair via homologous recombination"/>
    <property type="evidence" value="ECO:0007669"/>
    <property type="project" value="TreeGrafter"/>
</dbReference>
<dbReference type="InterPro" id="IPR036388">
    <property type="entry name" value="WH-like_DNA-bd_sf"/>
</dbReference>
<dbReference type="InterPro" id="IPR001650">
    <property type="entry name" value="Helicase_C-like"/>
</dbReference>
<dbReference type="FunFam" id="3.40.50.300:FF:001389">
    <property type="entry name" value="ATP-dependent DNA helicase RecQ"/>
    <property type="match status" value="1"/>
</dbReference>
<dbReference type="Pfam" id="PF16124">
    <property type="entry name" value="RecQ_Zn_bind"/>
    <property type="match status" value="1"/>
</dbReference>
<dbReference type="PANTHER" id="PTHR13710">
    <property type="entry name" value="DNA HELICASE RECQ FAMILY MEMBER"/>
    <property type="match status" value="1"/>
</dbReference>
<feature type="region of interest" description="Disordered" evidence="12">
    <location>
        <begin position="1"/>
        <end position="43"/>
    </location>
</feature>
<dbReference type="PANTHER" id="PTHR13710:SF153">
    <property type="entry name" value="RECQ-LIKE DNA HELICASE BLM"/>
    <property type="match status" value="1"/>
</dbReference>
<dbReference type="InterPro" id="IPR018982">
    <property type="entry name" value="RQC_domain"/>
</dbReference>